<dbReference type="PANTHER" id="PTHR10057">
    <property type="entry name" value="PERIPHERAL-TYPE BENZODIAZEPINE RECEPTOR"/>
    <property type="match status" value="1"/>
</dbReference>
<sequence>MILWIALCYMVAWTGAQVSPGMASPEWYDSLAKPAWNPPAWLFGPVWTLLYTLMGISAWLVWKDHGFKSAKTALSLFLVQLALNGLWSQIFFGMQETGWAFFEILILLTAIIATTWLFFEKNRLAGWLMTPYIAWVTFATALNGAIWMMN</sequence>
<keyword evidence="4 6" id="KW-1133">Transmembrane helix</keyword>
<feature type="transmembrane region" description="Helical" evidence="6">
    <location>
        <begin position="39"/>
        <end position="62"/>
    </location>
</feature>
<keyword evidence="8" id="KW-1185">Reference proteome</keyword>
<dbReference type="PIRSF" id="PIRSF005859">
    <property type="entry name" value="PBR"/>
    <property type="match status" value="1"/>
</dbReference>
<evidence type="ECO:0000256" key="4">
    <source>
        <dbReference type="ARBA" id="ARBA00022989"/>
    </source>
</evidence>
<evidence type="ECO:0008006" key="9">
    <source>
        <dbReference type="Google" id="ProtNLM"/>
    </source>
</evidence>
<dbReference type="FunFam" id="1.20.1260.100:FF:000001">
    <property type="entry name" value="translocator protein 2"/>
    <property type="match status" value="1"/>
</dbReference>
<feature type="transmembrane region" description="Helical" evidence="6">
    <location>
        <begin position="131"/>
        <end position="149"/>
    </location>
</feature>
<feature type="transmembrane region" description="Helical" evidence="6">
    <location>
        <begin position="74"/>
        <end position="92"/>
    </location>
</feature>
<dbReference type="InterPro" id="IPR004307">
    <property type="entry name" value="TspO_MBR"/>
</dbReference>
<dbReference type="OrthoDB" id="9795496at2"/>
<evidence type="ECO:0000256" key="3">
    <source>
        <dbReference type="ARBA" id="ARBA00022692"/>
    </source>
</evidence>
<comment type="subcellular location">
    <subcellularLocation>
        <location evidence="1">Membrane</location>
        <topology evidence="1">Multi-pass membrane protein</topology>
    </subcellularLocation>
</comment>
<evidence type="ECO:0000313" key="8">
    <source>
        <dbReference type="Proteomes" id="UP000245533"/>
    </source>
</evidence>
<keyword evidence="5 6" id="KW-0472">Membrane</keyword>
<protein>
    <recommendedName>
        <fullName evidence="9">TspO and MBR related proteins</fullName>
    </recommendedName>
</protein>
<reference evidence="7 8" key="1">
    <citation type="submission" date="2018-05" db="EMBL/GenBank/DDBJ databases">
        <title>Rhodohalobacter halophilus gen. nov., sp. nov., a moderately halophilic member of the family Balneolaceae.</title>
        <authorList>
            <person name="Liu Z.-W."/>
        </authorList>
    </citation>
    <scope>NUCLEOTIDE SEQUENCE [LARGE SCALE GENOMIC DNA]</scope>
    <source>
        <strain evidence="7 8">8A47</strain>
    </source>
</reference>
<evidence type="ECO:0000313" key="7">
    <source>
        <dbReference type="EMBL" id="PWN08052.1"/>
    </source>
</evidence>
<dbReference type="PANTHER" id="PTHR10057:SF0">
    <property type="entry name" value="TRANSLOCATOR PROTEIN"/>
    <property type="match status" value="1"/>
</dbReference>
<dbReference type="InterPro" id="IPR038330">
    <property type="entry name" value="TspO/MBR-related_sf"/>
</dbReference>
<name>A0A316TYU0_9BACT</name>
<accession>A0A316TYU0</accession>
<organism evidence="7 8">
    <name type="scientific">Rhodohalobacter mucosus</name>
    <dbReference type="NCBI Taxonomy" id="2079485"/>
    <lineage>
        <taxon>Bacteria</taxon>
        <taxon>Pseudomonadati</taxon>
        <taxon>Balneolota</taxon>
        <taxon>Balneolia</taxon>
        <taxon>Balneolales</taxon>
        <taxon>Balneolaceae</taxon>
        <taxon>Rhodohalobacter</taxon>
    </lineage>
</organism>
<dbReference type="GO" id="GO:0033013">
    <property type="term" value="P:tetrapyrrole metabolic process"/>
    <property type="evidence" value="ECO:0007669"/>
    <property type="project" value="UniProtKB-ARBA"/>
</dbReference>
<dbReference type="Gene3D" id="1.20.1260.100">
    <property type="entry name" value="TspO/MBR protein"/>
    <property type="match status" value="1"/>
</dbReference>
<dbReference type="Proteomes" id="UP000245533">
    <property type="component" value="Unassembled WGS sequence"/>
</dbReference>
<feature type="transmembrane region" description="Helical" evidence="6">
    <location>
        <begin position="98"/>
        <end position="119"/>
    </location>
</feature>
<comment type="similarity">
    <text evidence="2">Belongs to the TspO/BZRP family.</text>
</comment>
<keyword evidence="3 6" id="KW-0812">Transmembrane</keyword>
<evidence type="ECO:0000256" key="2">
    <source>
        <dbReference type="ARBA" id="ARBA00007524"/>
    </source>
</evidence>
<evidence type="ECO:0000256" key="5">
    <source>
        <dbReference type="ARBA" id="ARBA00023136"/>
    </source>
</evidence>
<dbReference type="EMBL" id="QGGB01000002">
    <property type="protein sequence ID" value="PWN08052.1"/>
    <property type="molecule type" value="Genomic_DNA"/>
</dbReference>
<dbReference type="CDD" id="cd15904">
    <property type="entry name" value="TSPO_MBR"/>
    <property type="match status" value="1"/>
</dbReference>
<dbReference type="Pfam" id="PF03073">
    <property type="entry name" value="TspO_MBR"/>
    <property type="match status" value="1"/>
</dbReference>
<dbReference type="RefSeq" id="WP_109644800.1">
    <property type="nucleotide sequence ID" value="NZ_QGGB01000002.1"/>
</dbReference>
<proteinExistence type="inferred from homology"/>
<evidence type="ECO:0000256" key="1">
    <source>
        <dbReference type="ARBA" id="ARBA00004141"/>
    </source>
</evidence>
<dbReference type="GO" id="GO:0016020">
    <property type="term" value="C:membrane"/>
    <property type="evidence" value="ECO:0007669"/>
    <property type="project" value="UniProtKB-SubCell"/>
</dbReference>
<evidence type="ECO:0000256" key="6">
    <source>
        <dbReference type="SAM" id="Phobius"/>
    </source>
</evidence>
<comment type="caution">
    <text evidence="7">The sequence shown here is derived from an EMBL/GenBank/DDBJ whole genome shotgun (WGS) entry which is preliminary data.</text>
</comment>
<gene>
    <name evidence="7" type="ORF">DDZ15_02685</name>
</gene>
<dbReference type="AlphaFoldDB" id="A0A316TYU0"/>